<dbReference type="InterPro" id="IPR025724">
    <property type="entry name" value="GAG-pre-integrase_dom"/>
</dbReference>
<dbReference type="SUPFAM" id="SSF56672">
    <property type="entry name" value="DNA/RNA polymerases"/>
    <property type="match status" value="1"/>
</dbReference>
<proteinExistence type="predicted"/>
<gene>
    <name evidence="3" type="ORF">A2U01_0001294</name>
</gene>
<reference evidence="3 4" key="1">
    <citation type="journal article" date="2018" name="Front. Plant Sci.">
        <title>Red Clover (Trifolium pratense) and Zigzag Clover (T. medium) - A Picture of Genomic Similarities and Differences.</title>
        <authorList>
            <person name="Dluhosova J."/>
            <person name="Istvanek J."/>
            <person name="Nedelnik J."/>
            <person name="Repkova J."/>
        </authorList>
    </citation>
    <scope>NUCLEOTIDE SEQUENCE [LARGE SCALE GENOMIC DNA]</scope>
    <source>
        <strain evidence="4">cv. 10/8</strain>
        <tissue evidence="3">Leaf</tissue>
    </source>
</reference>
<dbReference type="InterPro" id="IPR054722">
    <property type="entry name" value="PolX-like_BBD"/>
</dbReference>
<comment type="caution">
    <text evidence="3">The sequence shown here is derived from an EMBL/GenBank/DDBJ whole genome shotgun (WGS) entry which is preliminary data.</text>
</comment>
<dbReference type="InterPro" id="IPR012337">
    <property type="entry name" value="RNaseH-like_sf"/>
</dbReference>
<dbReference type="InterPro" id="IPR057670">
    <property type="entry name" value="SH3_retrovirus"/>
</dbReference>
<protein>
    <submittedName>
        <fullName evidence="3">Copia-type polyprotein</fullName>
    </submittedName>
</protein>
<dbReference type="InterPro" id="IPR043502">
    <property type="entry name" value="DNA/RNA_pol_sf"/>
</dbReference>
<dbReference type="CDD" id="cd09272">
    <property type="entry name" value="RNase_HI_RT_Ty1"/>
    <property type="match status" value="1"/>
</dbReference>
<dbReference type="Gene3D" id="3.30.420.10">
    <property type="entry name" value="Ribonuclease H-like superfamily/Ribonuclease H"/>
    <property type="match status" value="1"/>
</dbReference>
<dbReference type="SUPFAM" id="SSF53098">
    <property type="entry name" value="Ribonuclease H-like"/>
    <property type="match status" value="1"/>
</dbReference>
<accession>A0A392LZW4</accession>
<dbReference type="GO" id="GO:0004190">
    <property type="term" value="F:aspartic-type endopeptidase activity"/>
    <property type="evidence" value="ECO:0007669"/>
    <property type="project" value="UniProtKB-KW"/>
</dbReference>
<dbReference type="InterPro" id="IPR036397">
    <property type="entry name" value="RNaseH_sf"/>
</dbReference>
<dbReference type="AlphaFoldDB" id="A0A392LZW4"/>
<dbReference type="Pfam" id="PF25597">
    <property type="entry name" value="SH3_retrovirus"/>
    <property type="match status" value="1"/>
</dbReference>
<name>A0A392LZW4_9FABA</name>
<dbReference type="PANTHER" id="PTHR11439">
    <property type="entry name" value="GAG-POL-RELATED RETROTRANSPOSON"/>
    <property type="match status" value="1"/>
</dbReference>
<dbReference type="GO" id="GO:0003676">
    <property type="term" value="F:nucleic acid binding"/>
    <property type="evidence" value="ECO:0007669"/>
    <property type="project" value="InterPro"/>
</dbReference>
<keyword evidence="1" id="KW-0378">Hydrolase</keyword>
<dbReference type="Pfam" id="PF22936">
    <property type="entry name" value="Pol_BBD"/>
    <property type="match status" value="1"/>
</dbReference>
<keyword evidence="1" id="KW-0645">Protease</keyword>
<evidence type="ECO:0000313" key="3">
    <source>
        <dbReference type="EMBL" id="MCH80525.1"/>
    </source>
</evidence>
<evidence type="ECO:0000256" key="1">
    <source>
        <dbReference type="ARBA" id="ARBA00022750"/>
    </source>
</evidence>
<organism evidence="3 4">
    <name type="scientific">Trifolium medium</name>
    <dbReference type="NCBI Taxonomy" id="97028"/>
    <lineage>
        <taxon>Eukaryota</taxon>
        <taxon>Viridiplantae</taxon>
        <taxon>Streptophyta</taxon>
        <taxon>Embryophyta</taxon>
        <taxon>Tracheophyta</taxon>
        <taxon>Spermatophyta</taxon>
        <taxon>Magnoliopsida</taxon>
        <taxon>eudicotyledons</taxon>
        <taxon>Gunneridae</taxon>
        <taxon>Pentapetalae</taxon>
        <taxon>rosids</taxon>
        <taxon>fabids</taxon>
        <taxon>Fabales</taxon>
        <taxon>Fabaceae</taxon>
        <taxon>Papilionoideae</taxon>
        <taxon>50 kb inversion clade</taxon>
        <taxon>NPAAA clade</taxon>
        <taxon>Hologalegina</taxon>
        <taxon>IRL clade</taxon>
        <taxon>Trifolieae</taxon>
        <taxon>Trifolium</taxon>
    </lineage>
</organism>
<dbReference type="PROSITE" id="PS50994">
    <property type="entry name" value="INTEGRASE"/>
    <property type="match status" value="1"/>
</dbReference>
<sequence length="876" mass="99899">MTGNKEWISDLDTSKKTSVKLADCSSLEAEGMGNIVIKTNSGKRAVIENVLYVPGMKCNIMSIGQLMEKDFSININKESLKLFDPEENLIVVSALSKNRVHKCNIPVDKAMCLSSTTHEDADWLWHMRYGHLNFRSLSQLNSKNLVIGLPAIESSAKSCEICLKGKQSRLPFVSELPMRASDALGVIHSDICGPFEVPTLSAFCVNHGIKHEVTAPYTPQHNGLAERRNRTILDMAKSMIKQKKMPHKFREEAWSGRNPNVKHLKVFGSICYKHIPDAKRGKLDDRSETMIFIGYHSTCAYKLYNPRNNKVTMSRDVKIVESELWDWENAKESSIDHRHIFTNIESLDSSDNDSVENEPLNAVVPDSDEENEAMVSPPVIRQLPQRNRQLPSRLADCELLTDSAVNNEGDLVHFALLADSEPVNFNEALQMNVWKNAMIEELNSIEKNQTWKLVKPPDNVRTIDLKWVFKTKLNLDGSVSKYKARLVARGFLQKEGIDYSEVFEPVARHETIRLVVALANLRDWPLYHLDVKSAFLNGPLEETVYVNQPPGFEISGKERMVYKLYKALYGLKQAPRAWNKRIDQFLIQIGFKKCIVEHGVDESGIEEFKLVMNKEFEMTDLGRMTYFLGFEFVQTSRGMIMHQHKYAEELLERFEMNECNSVSNTCETNSKLEECSDEEMVDSTMFKQIVGSLRYLCNSRPDICYAVGVVSRFMSMPRKSHLIVAKRILRVDRRSTSGYMCLLNGALICWSSKKQPVTALSSCEAEYIASTYAACQMIWLETLMDELKCNLKKPLQLLIDNKSAINLARNPVSHGRSKHIETRFHFIREQVVNGKIEVVHCPTQDQLVDGFTKSVKLDRFETLREKLGIVNIDLMD</sequence>
<dbReference type="Proteomes" id="UP000265520">
    <property type="component" value="Unassembled WGS sequence"/>
</dbReference>
<keyword evidence="1" id="KW-0064">Aspartyl protease</keyword>
<dbReference type="InterPro" id="IPR013103">
    <property type="entry name" value="RVT_2"/>
</dbReference>
<dbReference type="PANTHER" id="PTHR11439:SF515">
    <property type="entry name" value="GAG-POL POLYPROTEIN"/>
    <property type="match status" value="1"/>
</dbReference>
<evidence type="ECO:0000313" key="4">
    <source>
        <dbReference type="Proteomes" id="UP000265520"/>
    </source>
</evidence>
<dbReference type="GO" id="GO:0015074">
    <property type="term" value="P:DNA integration"/>
    <property type="evidence" value="ECO:0007669"/>
    <property type="project" value="InterPro"/>
</dbReference>
<evidence type="ECO:0000259" key="2">
    <source>
        <dbReference type="PROSITE" id="PS50994"/>
    </source>
</evidence>
<feature type="domain" description="Integrase catalytic" evidence="2">
    <location>
        <begin position="114"/>
        <end position="232"/>
    </location>
</feature>
<dbReference type="Pfam" id="PF07727">
    <property type="entry name" value="RVT_2"/>
    <property type="match status" value="1"/>
</dbReference>
<dbReference type="EMBL" id="LXQA010001157">
    <property type="protein sequence ID" value="MCH80525.1"/>
    <property type="molecule type" value="Genomic_DNA"/>
</dbReference>
<dbReference type="InterPro" id="IPR001584">
    <property type="entry name" value="Integrase_cat-core"/>
</dbReference>
<dbReference type="Pfam" id="PF13976">
    <property type="entry name" value="gag_pre-integrs"/>
    <property type="match status" value="1"/>
</dbReference>
<keyword evidence="4" id="KW-1185">Reference proteome</keyword>